<feature type="domain" description="EamA" evidence="7">
    <location>
        <begin position="276"/>
        <end position="391"/>
    </location>
</feature>
<dbReference type="Proteomes" id="UP000247409">
    <property type="component" value="Unassembled WGS sequence"/>
</dbReference>
<evidence type="ECO:0000256" key="3">
    <source>
        <dbReference type="ARBA" id="ARBA00022692"/>
    </source>
</evidence>
<dbReference type="STRING" id="448386.A0A2V3J448"/>
<feature type="transmembrane region" description="Helical" evidence="6">
    <location>
        <begin position="208"/>
        <end position="228"/>
    </location>
</feature>
<dbReference type="OrthoDB" id="4312at2759"/>
<comment type="subcellular location">
    <subcellularLocation>
        <location evidence="1">Cell membrane</location>
        <topology evidence="1">Multi-pass membrane protein</topology>
    </subcellularLocation>
</comment>
<name>A0A2V3J448_9FLOR</name>
<dbReference type="SUPFAM" id="SSF103481">
    <property type="entry name" value="Multidrug resistance efflux transporter EmrE"/>
    <property type="match status" value="2"/>
</dbReference>
<organism evidence="8 9">
    <name type="scientific">Gracilariopsis chorda</name>
    <dbReference type="NCBI Taxonomy" id="448386"/>
    <lineage>
        <taxon>Eukaryota</taxon>
        <taxon>Rhodophyta</taxon>
        <taxon>Florideophyceae</taxon>
        <taxon>Rhodymeniophycidae</taxon>
        <taxon>Gracilariales</taxon>
        <taxon>Gracilariaceae</taxon>
        <taxon>Gracilariopsis</taxon>
    </lineage>
</organism>
<dbReference type="InterPro" id="IPR051258">
    <property type="entry name" value="Diverse_Substrate_Transporter"/>
</dbReference>
<evidence type="ECO:0000256" key="1">
    <source>
        <dbReference type="ARBA" id="ARBA00004651"/>
    </source>
</evidence>
<proteinExistence type="predicted"/>
<dbReference type="AlphaFoldDB" id="A0A2V3J448"/>
<evidence type="ECO:0000313" key="9">
    <source>
        <dbReference type="Proteomes" id="UP000247409"/>
    </source>
</evidence>
<dbReference type="GO" id="GO:0005886">
    <property type="term" value="C:plasma membrane"/>
    <property type="evidence" value="ECO:0007669"/>
    <property type="project" value="UniProtKB-SubCell"/>
</dbReference>
<keyword evidence="4 6" id="KW-1133">Transmembrane helix</keyword>
<feature type="transmembrane region" description="Helical" evidence="6">
    <location>
        <begin position="349"/>
        <end position="369"/>
    </location>
</feature>
<keyword evidence="3 6" id="KW-0812">Transmembrane</keyword>
<feature type="transmembrane region" description="Helical" evidence="6">
    <location>
        <begin position="82"/>
        <end position="103"/>
    </location>
</feature>
<feature type="transmembrane region" description="Helical" evidence="6">
    <location>
        <begin position="146"/>
        <end position="166"/>
    </location>
</feature>
<protein>
    <submittedName>
        <fullName evidence="8">Putative transporter</fullName>
    </submittedName>
</protein>
<evidence type="ECO:0000313" key="8">
    <source>
        <dbReference type="EMBL" id="PXF49083.1"/>
    </source>
</evidence>
<keyword evidence="2" id="KW-1003">Cell membrane</keyword>
<feature type="transmembrane region" description="Helical" evidence="6">
    <location>
        <begin position="234"/>
        <end position="251"/>
    </location>
</feature>
<sequence>MTNSAAFVGATLLHHSLRRHTLPSLQPNRPSLLPRRPIIRRVAAPELSAATPSRAQRPILPRQPSSIPLAFGPIKATIPARLLLCLVPFLTATFLACAKLLYVLPVALSPSHFNAARLLVSSLFFVPVLIRDIPSMRSSPRPLLRLFRAGAELGLLMFVANLLQLLGLRYTDASRAAFLQQMSTVLVPLAAAALRIEKLTPQVTMGAACALAGVGLLTLTAAPAAAAAATLRPLGDLLEVLSAVILTVYMLRTSYHARNTKKSSALVAIKVCSQAALSFIWLGAQTAFQSGSTVSAAAATSVAAAAPVLWTPTAVFLNLMIVLWAGVLVSAAASWLQTKGQQAVPASEAAVLFAAQPLWASVVATLMLGERLTSLGMAGAAMIVSGAVISSTGKKES</sequence>
<accession>A0A2V3J448</accession>
<keyword evidence="5 6" id="KW-0472">Membrane</keyword>
<dbReference type="PANTHER" id="PTHR42920:SF5">
    <property type="entry name" value="EAMA DOMAIN-CONTAINING PROTEIN"/>
    <property type="match status" value="1"/>
</dbReference>
<dbReference type="PANTHER" id="PTHR42920">
    <property type="entry name" value="OS03G0707200 PROTEIN-RELATED"/>
    <property type="match status" value="1"/>
</dbReference>
<dbReference type="EMBL" id="NBIV01000009">
    <property type="protein sequence ID" value="PXF49083.1"/>
    <property type="molecule type" value="Genomic_DNA"/>
</dbReference>
<dbReference type="Pfam" id="PF00892">
    <property type="entry name" value="EamA"/>
    <property type="match status" value="2"/>
</dbReference>
<evidence type="ECO:0000259" key="7">
    <source>
        <dbReference type="Pfam" id="PF00892"/>
    </source>
</evidence>
<feature type="transmembrane region" description="Helical" evidence="6">
    <location>
        <begin position="315"/>
        <end position="337"/>
    </location>
</feature>
<keyword evidence="9" id="KW-1185">Reference proteome</keyword>
<reference evidence="8 9" key="1">
    <citation type="journal article" date="2018" name="Mol. Biol. Evol.">
        <title>Analysis of the draft genome of the red seaweed Gracilariopsis chorda provides insights into genome size evolution in Rhodophyta.</title>
        <authorList>
            <person name="Lee J."/>
            <person name="Yang E.C."/>
            <person name="Graf L."/>
            <person name="Yang J.H."/>
            <person name="Qiu H."/>
            <person name="Zel Zion U."/>
            <person name="Chan C.X."/>
            <person name="Stephens T.G."/>
            <person name="Weber A.P.M."/>
            <person name="Boo G.H."/>
            <person name="Boo S.M."/>
            <person name="Kim K.M."/>
            <person name="Shin Y."/>
            <person name="Jung M."/>
            <person name="Lee S.J."/>
            <person name="Yim H.S."/>
            <person name="Lee J.H."/>
            <person name="Bhattacharya D."/>
            <person name="Yoon H.S."/>
        </authorList>
    </citation>
    <scope>NUCLEOTIDE SEQUENCE [LARGE SCALE GENOMIC DNA]</scope>
    <source>
        <strain evidence="8 9">SKKU-2015</strain>
        <tissue evidence="8">Whole body</tissue>
    </source>
</reference>
<feature type="transmembrane region" description="Helical" evidence="6">
    <location>
        <begin position="375"/>
        <end position="393"/>
    </location>
</feature>
<dbReference type="InterPro" id="IPR037185">
    <property type="entry name" value="EmrE-like"/>
</dbReference>
<evidence type="ECO:0000256" key="6">
    <source>
        <dbReference type="SAM" id="Phobius"/>
    </source>
</evidence>
<evidence type="ECO:0000256" key="2">
    <source>
        <dbReference type="ARBA" id="ARBA00022475"/>
    </source>
</evidence>
<dbReference type="InterPro" id="IPR000620">
    <property type="entry name" value="EamA_dom"/>
</dbReference>
<comment type="caution">
    <text evidence="8">The sequence shown here is derived from an EMBL/GenBank/DDBJ whole genome shotgun (WGS) entry which is preliminary data.</text>
</comment>
<feature type="domain" description="EamA" evidence="7">
    <location>
        <begin position="82"/>
        <end position="218"/>
    </location>
</feature>
<evidence type="ECO:0000256" key="5">
    <source>
        <dbReference type="ARBA" id="ARBA00023136"/>
    </source>
</evidence>
<evidence type="ECO:0000256" key="4">
    <source>
        <dbReference type="ARBA" id="ARBA00022989"/>
    </source>
</evidence>
<gene>
    <name evidence="8" type="ORF">BWQ96_01221</name>
</gene>